<gene>
    <name evidence="3" type="ORF">BC008_43925</name>
</gene>
<dbReference type="InterPro" id="IPR002938">
    <property type="entry name" value="FAD-bd"/>
</dbReference>
<sequence>MSPDVLIIGCGPAGSAAAISCAQRGLSTAIVDSLKFPRERPGETFHPGMEPLLKQLGVAEKVNMAGFLRHEGNWVQWEGKGEFVPFGTDESGNWQGFQAWRADFDAILLDRARELGVRVLQPCQAKEAIIDNNRVVGVETSNGSIYASVTVDAAGSRHWLARQLGMEIIPYSPRLTAYYGYAQGECPVRDDIPAIVADDLGWTWTARVRPQLYQWTRLFFQKSHLEPKTKESGTELKTELKLEKDWIPAEFAGLVPQGNIRRADVTWRSVATPAGEGYFIVGDAATVLDPASSHGVLKALMSGIMTGHLITQVKQGYKEGLAAEAYCKWVGEWFQQDVKRLRELYGKIPQKVRSKE</sequence>
<comment type="similarity">
    <text evidence="1">Belongs to the flavin-dependent halogenase family. Bacterial tryptophan halogenase subfamily.</text>
</comment>
<dbReference type="GO" id="GO:0071949">
    <property type="term" value="F:FAD binding"/>
    <property type="evidence" value="ECO:0007669"/>
    <property type="project" value="InterPro"/>
</dbReference>
<protein>
    <recommendedName>
        <fullName evidence="2">FAD-binding domain-containing protein</fullName>
    </recommendedName>
</protein>
<keyword evidence="4" id="KW-1185">Reference proteome</keyword>
<evidence type="ECO:0000256" key="1">
    <source>
        <dbReference type="ARBA" id="ARBA00038396"/>
    </source>
</evidence>
<dbReference type="PANTHER" id="PTHR43747">
    <property type="entry name" value="FAD-BINDING PROTEIN"/>
    <property type="match status" value="1"/>
</dbReference>
<dbReference type="EMBL" id="LMTZ01000085">
    <property type="protein sequence ID" value="KST67707.1"/>
    <property type="molecule type" value="Genomic_DNA"/>
</dbReference>
<dbReference type="RefSeq" id="WP_027844085.1">
    <property type="nucleotide sequence ID" value="NZ_LMTZ01000085.1"/>
</dbReference>
<feature type="domain" description="FAD-binding" evidence="2">
    <location>
        <begin position="4"/>
        <end position="296"/>
    </location>
</feature>
<accession>A0A0V7ZTC0</accession>
<evidence type="ECO:0000313" key="4">
    <source>
        <dbReference type="Proteomes" id="UP000053372"/>
    </source>
</evidence>
<dbReference type="PANTHER" id="PTHR43747:SF1">
    <property type="entry name" value="SLR1998 PROTEIN"/>
    <property type="match status" value="1"/>
</dbReference>
<evidence type="ECO:0000313" key="3">
    <source>
        <dbReference type="EMBL" id="KST67707.1"/>
    </source>
</evidence>
<reference evidence="3 4" key="1">
    <citation type="journal article" date="2015" name="Genome Announc.">
        <title>Draft Genome of the Euendolithic (true boring) Cyanobacterium Mastigocoleus testarum strain BC008.</title>
        <authorList>
            <person name="Guida B.S."/>
            <person name="Garcia-Pichel F."/>
        </authorList>
    </citation>
    <scope>NUCLEOTIDE SEQUENCE [LARGE SCALE GENOMIC DNA]</scope>
    <source>
        <strain evidence="3 4">BC008</strain>
    </source>
</reference>
<dbReference type="Gene3D" id="3.50.50.60">
    <property type="entry name" value="FAD/NAD(P)-binding domain"/>
    <property type="match status" value="1"/>
</dbReference>
<dbReference type="Proteomes" id="UP000053372">
    <property type="component" value="Unassembled WGS sequence"/>
</dbReference>
<dbReference type="InterPro" id="IPR036188">
    <property type="entry name" value="FAD/NAD-bd_sf"/>
</dbReference>
<proteinExistence type="inferred from homology"/>
<dbReference type="PRINTS" id="PR00469">
    <property type="entry name" value="PNDRDTASEII"/>
</dbReference>
<comment type="caution">
    <text evidence="3">The sequence shown here is derived from an EMBL/GenBank/DDBJ whole genome shotgun (WGS) entry which is preliminary data.</text>
</comment>
<dbReference type="AlphaFoldDB" id="A0A0V7ZTC0"/>
<dbReference type="SUPFAM" id="SSF51905">
    <property type="entry name" value="FAD/NAD(P)-binding domain"/>
    <property type="match status" value="1"/>
</dbReference>
<dbReference type="OrthoDB" id="9806565at2"/>
<name>A0A0V7ZTC0_9CYAN</name>
<organism evidence="3 4">
    <name type="scientific">Mastigocoleus testarum BC008</name>
    <dbReference type="NCBI Taxonomy" id="371196"/>
    <lineage>
        <taxon>Bacteria</taxon>
        <taxon>Bacillati</taxon>
        <taxon>Cyanobacteriota</taxon>
        <taxon>Cyanophyceae</taxon>
        <taxon>Nostocales</taxon>
        <taxon>Hapalosiphonaceae</taxon>
        <taxon>Mastigocoleus</taxon>
    </lineage>
</organism>
<evidence type="ECO:0000259" key="2">
    <source>
        <dbReference type="Pfam" id="PF01494"/>
    </source>
</evidence>
<dbReference type="InterPro" id="IPR050816">
    <property type="entry name" value="Flavin-dep_Halogenase_NPB"/>
</dbReference>
<dbReference type="Pfam" id="PF01494">
    <property type="entry name" value="FAD_binding_3"/>
    <property type="match status" value="1"/>
</dbReference>